<feature type="transmembrane region" description="Helical" evidence="1">
    <location>
        <begin position="145"/>
        <end position="167"/>
    </location>
</feature>
<dbReference type="InterPro" id="IPR013783">
    <property type="entry name" value="Ig-like_fold"/>
</dbReference>
<protein>
    <recommendedName>
        <fullName evidence="4">Carboxypeptidase regulatory-like domain-containing protein</fullName>
    </recommendedName>
</protein>
<name>A0A3E2BLJ1_9BACT</name>
<sequence>MLTLRVFRSRFLLSLVLSAFTLLILPVEGFSRTDKPARGGSLVGFIYGSDMKTPVKNAVVKLRNVENGYEYYSTPTDSTGAYKIEQIKAGKYVLGITAPDGDYNFGYVVSVKEGEVGKLSLALMRGEISPMGQGSEGYPKEKPSFFWTPVGIAVLMILTTGALYGAFKLMEGKEEASPSKK</sequence>
<gene>
    <name evidence="2" type="ORF">OP8BY_0004</name>
</gene>
<comment type="caution">
    <text evidence="2">The sequence shown here is derived from an EMBL/GenBank/DDBJ whole genome shotgun (WGS) entry which is preliminary data.</text>
</comment>
<evidence type="ECO:0008006" key="4">
    <source>
        <dbReference type="Google" id="ProtNLM"/>
    </source>
</evidence>
<keyword evidence="1" id="KW-1133">Transmembrane helix</keyword>
<dbReference type="AlphaFoldDB" id="A0A3E2BLJ1"/>
<evidence type="ECO:0000256" key="1">
    <source>
        <dbReference type="SAM" id="Phobius"/>
    </source>
</evidence>
<dbReference type="SUPFAM" id="SSF49478">
    <property type="entry name" value="Cna protein B-type domain"/>
    <property type="match status" value="1"/>
</dbReference>
<organism evidence="2 3">
    <name type="scientific">Candidatus Saccharicenans subterraneus</name>
    <dbReference type="NCBI Taxonomy" id="2508984"/>
    <lineage>
        <taxon>Bacteria</taxon>
        <taxon>Candidatus Aminicenantota</taxon>
        <taxon>Candidatus Aminicenantia</taxon>
        <taxon>Candidatus Aminicenantales</taxon>
        <taxon>Candidatus Saccharicenantaceae</taxon>
        <taxon>Candidatus Saccharicenans</taxon>
    </lineage>
</organism>
<keyword evidence="1" id="KW-0472">Membrane</keyword>
<dbReference type="Proteomes" id="UP000257323">
    <property type="component" value="Unassembled WGS sequence"/>
</dbReference>
<reference evidence="2 3" key="1">
    <citation type="submission" date="2018-08" db="EMBL/GenBank/DDBJ databases">
        <title>Genome analysis of the thermophilic bacterium of the candidate phylum Aminicenantes from deep subsurface aquifer revealed its physiology and ecological role.</title>
        <authorList>
            <person name="Kadnikov V.V."/>
            <person name="Mardanov A.V."/>
            <person name="Beletsky A.V."/>
            <person name="Karnachuk O.V."/>
            <person name="Ravin N.V."/>
        </authorList>
    </citation>
    <scope>NUCLEOTIDE SEQUENCE [LARGE SCALE GENOMIC DNA]</scope>
    <source>
        <strain evidence="2">BY38</strain>
    </source>
</reference>
<dbReference type="Gene3D" id="2.60.40.10">
    <property type="entry name" value="Immunoglobulins"/>
    <property type="match status" value="1"/>
</dbReference>
<keyword evidence="1" id="KW-0812">Transmembrane</keyword>
<evidence type="ECO:0000313" key="3">
    <source>
        <dbReference type="Proteomes" id="UP000257323"/>
    </source>
</evidence>
<proteinExistence type="predicted"/>
<accession>A0A3E2BLJ1</accession>
<evidence type="ECO:0000313" key="2">
    <source>
        <dbReference type="EMBL" id="RFT15629.1"/>
    </source>
</evidence>
<dbReference type="EMBL" id="QUAH01000007">
    <property type="protein sequence ID" value="RFT15629.1"/>
    <property type="molecule type" value="Genomic_DNA"/>
</dbReference>